<feature type="domain" description="TLC" evidence="7">
    <location>
        <begin position="108"/>
        <end position="258"/>
    </location>
</feature>
<protein>
    <recommendedName>
        <fullName evidence="7">TLC domain-containing protein</fullName>
    </recommendedName>
</protein>
<keyword evidence="3 6" id="KW-1133">Transmembrane helix</keyword>
<feature type="transmembrane region" description="Helical" evidence="6">
    <location>
        <begin position="99"/>
        <end position="118"/>
    </location>
</feature>
<dbReference type="GO" id="GO:0016020">
    <property type="term" value="C:membrane"/>
    <property type="evidence" value="ECO:0007669"/>
    <property type="project" value="UniProtKB-SubCell"/>
</dbReference>
<evidence type="ECO:0000256" key="4">
    <source>
        <dbReference type="ARBA" id="ARBA00023136"/>
    </source>
</evidence>
<keyword evidence="2 6" id="KW-0812">Transmembrane</keyword>
<proteinExistence type="predicted"/>
<accession>A0A7S4PA72</accession>
<evidence type="ECO:0000259" key="7">
    <source>
        <dbReference type="Pfam" id="PF03798"/>
    </source>
</evidence>
<feature type="transmembrane region" description="Helical" evidence="6">
    <location>
        <begin position="199"/>
        <end position="222"/>
    </location>
</feature>
<keyword evidence="4 6" id="KW-0472">Membrane</keyword>
<gene>
    <name evidence="8" type="ORF">GTHE00462_LOCUS31600</name>
</gene>
<reference evidence="8" key="1">
    <citation type="submission" date="2021-01" db="EMBL/GenBank/DDBJ databases">
        <authorList>
            <person name="Corre E."/>
            <person name="Pelletier E."/>
            <person name="Niang G."/>
            <person name="Scheremetjew M."/>
            <person name="Finn R."/>
            <person name="Kale V."/>
            <person name="Holt S."/>
            <person name="Cochrane G."/>
            <person name="Meng A."/>
            <person name="Brown T."/>
            <person name="Cohen L."/>
        </authorList>
    </citation>
    <scope>NUCLEOTIDE SEQUENCE</scope>
    <source>
        <strain evidence="8">CCMP 2712</strain>
    </source>
</reference>
<evidence type="ECO:0000313" key="8">
    <source>
        <dbReference type="EMBL" id="CAE2328335.1"/>
    </source>
</evidence>
<dbReference type="AlphaFoldDB" id="A0A7S4PA72"/>
<name>A0A7S4PA72_GUITH</name>
<dbReference type="EMBL" id="HBKN01040388">
    <property type="protein sequence ID" value="CAE2328335.1"/>
    <property type="molecule type" value="Transcribed_RNA"/>
</dbReference>
<evidence type="ECO:0000256" key="3">
    <source>
        <dbReference type="ARBA" id="ARBA00022989"/>
    </source>
</evidence>
<dbReference type="InterPro" id="IPR006634">
    <property type="entry name" value="TLC-dom"/>
</dbReference>
<feature type="transmembrane region" description="Helical" evidence="6">
    <location>
        <begin position="74"/>
        <end position="92"/>
    </location>
</feature>
<feature type="transmembrane region" description="Helical" evidence="6">
    <location>
        <begin position="234"/>
        <end position="254"/>
    </location>
</feature>
<organism evidence="8">
    <name type="scientific">Guillardia theta</name>
    <name type="common">Cryptophyte</name>
    <name type="synonym">Cryptomonas phi</name>
    <dbReference type="NCBI Taxonomy" id="55529"/>
    <lineage>
        <taxon>Eukaryota</taxon>
        <taxon>Cryptophyceae</taxon>
        <taxon>Pyrenomonadales</taxon>
        <taxon>Geminigeraceae</taxon>
        <taxon>Guillardia</taxon>
    </lineage>
</organism>
<evidence type="ECO:0000256" key="1">
    <source>
        <dbReference type="ARBA" id="ARBA00004141"/>
    </source>
</evidence>
<feature type="transmembrane region" description="Helical" evidence="6">
    <location>
        <begin position="151"/>
        <end position="168"/>
    </location>
</feature>
<sequence>MIFPQWRPHSLRGGSAGHHKKREADPPAEATPNTSNRTANFLRAAAPVASCYAERKRQSLSWQPSPASDLHDNVNLIALFLLGGGAIAALALQDRNMHDLLTVSGFVYILLDSVWIFSQPKIVKSPGMVGSHHIATLLVLLDPLLQPKHRVYTSACLLVEINTLLLLLRRRVSYSAIVEVPFILTWVLLRNIWYPLLMFYFFLCFSPSTFIPLLPSSLSWVIEMRTKIELRNPVPMMGVSLLSWAMVCIFQFYWTAQLFSAHPWIWGRRKPTANGKEKKYL</sequence>
<evidence type="ECO:0000256" key="6">
    <source>
        <dbReference type="SAM" id="Phobius"/>
    </source>
</evidence>
<comment type="subcellular location">
    <subcellularLocation>
        <location evidence="1">Membrane</location>
        <topology evidence="1">Multi-pass membrane protein</topology>
    </subcellularLocation>
</comment>
<evidence type="ECO:0000256" key="2">
    <source>
        <dbReference type="ARBA" id="ARBA00022692"/>
    </source>
</evidence>
<feature type="region of interest" description="Disordered" evidence="5">
    <location>
        <begin position="1"/>
        <end position="37"/>
    </location>
</feature>
<feature type="transmembrane region" description="Helical" evidence="6">
    <location>
        <begin position="175"/>
        <end position="193"/>
    </location>
</feature>
<evidence type="ECO:0000256" key="5">
    <source>
        <dbReference type="SAM" id="MobiDB-lite"/>
    </source>
</evidence>
<dbReference type="Pfam" id="PF03798">
    <property type="entry name" value="TRAM_LAG1_CLN8"/>
    <property type="match status" value="1"/>
</dbReference>